<comment type="caution">
    <text evidence="2">The sequence shown here is derived from an EMBL/GenBank/DDBJ whole genome shotgun (WGS) entry which is preliminary data.</text>
</comment>
<protein>
    <recommendedName>
        <fullName evidence="1">Peptidase S74 domain-containing protein</fullName>
    </recommendedName>
</protein>
<organism evidence="2 3">
    <name type="scientific">Candidatus Gottesmanbacteria bacterium RIFCSPLOWO2_01_FULL_39_12b</name>
    <dbReference type="NCBI Taxonomy" id="1798388"/>
    <lineage>
        <taxon>Bacteria</taxon>
        <taxon>Candidatus Gottesmaniibacteriota</taxon>
    </lineage>
</organism>
<evidence type="ECO:0000313" key="2">
    <source>
        <dbReference type="EMBL" id="OGG26242.1"/>
    </source>
</evidence>
<evidence type="ECO:0000259" key="1">
    <source>
        <dbReference type="PROSITE" id="PS51688"/>
    </source>
</evidence>
<dbReference type="InterPro" id="IPR030392">
    <property type="entry name" value="S74_ICA"/>
</dbReference>
<reference evidence="2 3" key="1">
    <citation type="journal article" date="2016" name="Nat. Commun.">
        <title>Thousands of microbial genomes shed light on interconnected biogeochemical processes in an aquifer system.</title>
        <authorList>
            <person name="Anantharaman K."/>
            <person name="Brown C.T."/>
            <person name="Hug L.A."/>
            <person name="Sharon I."/>
            <person name="Castelle C.J."/>
            <person name="Probst A.J."/>
            <person name="Thomas B.C."/>
            <person name="Singh A."/>
            <person name="Wilkins M.J."/>
            <person name="Karaoz U."/>
            <person name="Brodie E.L."/>
            <person name="Williams K.H."/>
            <person name="Hubbard S.S."/>
            <person name="Banfield J.F."/>
        </authorList>
    </citation>
    <scope>NUCLEOTIDE SEQUENCE [LARGE SCALE GENOMIC DNA]</scope>
</reference>
<evidence type="ECO:0000313" key="3">
    <source>
        <dbReference type="Proteomes" id="UP000176609"/>
    </source>
</evidence>
<accession>A0A1F6AP13</accession>
<dbReference type="PROSITE" id="PS51688">
    <property type="entry name" value="ICA"/>
    <property type="match status" value="1"/>
</dbReference>
<proteinExistence type="predicted"/>
<dbReference type="Proteomes" id="UP000176609">
    <property type="component" value="Unassembled WGS sequence"/>
</dbReference>
<dbReference type="InterPro" id="IPR036388">
    <property type="entry name" value="WH-like_DNA-bd_sf"/>
</dbReference>
<feature type="domain" description="Peptidase S74" evidence="1">
    <location>
        <begin position="64"/>
        <end position="160"/>
    </location>
</feature>
<dbReference type="EMBL" id="MFJR01000012">
    <property type="protein sequence ID" value="OGG26242.1"/>
    <property type="molecule type" value="Genomic_DNA"/>
</dbReference>
<sequence length="172" mass="20117">MSINKKHKKVTKVKKYIRSLITTKKVTVNLFQYGEFNNTEFNDQLACCYCGYLDCPSISQCCGSDKKLKKNFETISGVLDKLKYIHAYQFEWKDPSRSKNPFQKKQIGVVAQEVEKIFPELVTLSNNRKYKMVNYLMFSAILIQAVNELKILNEKLIKRVYLLESRILKQTP</sequence>
<gene>
    <name evidence="2" type="ORF">A2960_04670</name>
</gene>
<dbReference type="AlphaFoldDB" id="A0A1F6AP13"/>
<name>A0A1F6AP13_9BACT</name>
<dbReference type="Pfam" id="PF13884">
    <property type="entry name" value="Peptidase_S74"/>
    <property type="match status" value="1"/>
</dbReference>
<dbReference type="Gene3D" id="1.10.10.10">
    <property type="entry name" value="Winged helix-like DNA-binding domain superfamily/Winged helix DNA-binding domain"/>
    <property type="match status" value="1"/>
</dbReference>